<gene>
    <name evidence="6" type="ORF">GTHE00462_LOCUS25345</name>
</gene>
<dbReference type="InterPro" id="IPR013785">
    <property type="entry name" value="Aldolase_TIM"/>
</dbReference>
<dbReference type="InterPro" id="IPR031338">
    <property type="entry name" value="KDPG/KHG_AS_2"/>
</dbReference>
<evidence type="ECO:0000256" key="5">
    <source>
        <dbReference type="ARBA" id="ARBA00023277"/>
    </source>
</evidence>
<comment type="pathway">
    <text evidence="1">Carbohydrate acid metabolism.</text>
</comment>
<dbReference type="CDD" id="cd00452">
    <property type="entry name" value="KDPG_aldolase"/>
    <property type="match status" value="1"/>
</dbReference>
<accession>A0A7S4L8M4</accession>
<organism evidence="6">
    <name type="scientific">Guillardia theta</name>
    <name type="common">Cryptophyte</name>
    <name type="synonym">Cryptomonas phi</name>
    <dbReference type="NCBI Taxonomy" id="55529"/>
    <lineage>
        <taxon>Eukaryota</taxon>
        <taxon>Cryptophyceae</taxon>
        <taxon>Pyrenomonadales</taxon>
        <taxon>Geminigeraceae</taxon>
        <taxon>Guillardia</taxon>
    </lineage>
</organism>
<dbReference type="PANTHER" id="PTHR30246:SF1">
    <property type="entry name" value="2-DEHYDRO-3-DEOXY-6-PHOSPHOGALACTONATE ALDOLASE-RELATED"/>
    <property type="match status" value="1"/>
</dbReference>
<dbReference type="InterPro" id="IPR000887">
    <property type="entry name" value="Aldlse_KDPG_KHG"/>
</dbReference>
<evidence type="ECO:0008006" key="7">
    <source>
        <dbReference type="Google" id="ProtNLM"/>
    </source>
</evidence>
<evidence type="ECO:0000256" key="2">
    <source>
        <dbReference type="ARBA" id="ARBA00006906"/>
    </source>
</evidence>
<sequence>MLLKDVNILREFSNFGGNSDRMEGHSFLASEVCGRRQPFSSLCMCKDAMSADQKNRKRKFLHIRIMDDVFSRLTDPDITFHNKEKTISDLATYVRKLLQEDVGGIEGINSLKGEVIAPETEIERTMARIKKHKVVAVLRGGHPDRLILRGLELASMKGCPLLEVTLDTPQALHVIRTLSSVLPKRVSVGAATVMDKEQAVAAIDAGAKFITSPILCTEIIDICEKRGVLAIPAALTPTEIYTAIQAGARAVKLFPACSLGWQGLEAVKSLGPYKEVFILVSGGILPEDIQKWLRAGAGAIAVGTKLVGQDTKLYDPPLSLEKGDPLQEEIHWRKNGSRTTANFLWSIRQNGLKRDQDRQQ</sequence>
<evidence type="ECO:0000256" key="4">
    <source>
        <dbReference type="ARBA" id="ARBA00023239"/>
    </source>
</evidence>
<comment type="similarity">
    <text evidence="2">Belongs to the KHG/KDPG aldolase family.</text>
</comment>
<name>A0A7S4L8M4_GUITH</name>
<dbReference type="GO" id="GO:0016829">
    <property type="term" value="F:lyase activity"/>
    <property type="evidence" value="ECO:0007669"/>
    <property type="project" value="UniProtKB-KW"/>
</dbReference>
<keyword evidence="4" id="KW-0456">Lyase</keyword>
<proteinExistence type="inferred from homology"/>
<reference evidence="6" key="1">
    <citation type="submission" date="2021-01" db="EMBL/GenBank/DDBJ databases">
        <authorList>
            <person name="Corre E."/>
            <person name="Pelletier E."/>
            <person name="Niang G."/>
            <person name="Scheremetjew M."/>
            <person name="Finn R."/>
            <person name="Kale V."/>
            <person name="Holt S."/>
            <person name="Cochrane G."/>
            <person name="Meng A."/>
            <person name="Brown T."/>
            <person name="Cohen L."/>
        </authorList>
    </citation>
    <scope>NUCLEOTIDE SEQUENCE</scope>
    <source>
        <strain evidence="6">CCMP 2712</strain>
    </source>
</reference>
<keyword evidence="5" id="KW-0119">Carbohydrate metabolism</keyword>
<evidence type="ECO:0000313" key="6">
    <source>
        <dbReference type="EMBL" id="CAE2317818.1"/>
    </source>
</evidence>
<dbReference type="EMBL" id="HBKN01032524">
    <property type="protein sequence ID" value="CAE2317818.1"/>
    <property type="molecule type" value="Transcribed_RNA"/>
</dbReference>
<dbReference type="PANTHER" id="PTHR30246">
    <property type="entry name" value="2-KETO-3-DEOXY-6-PHOSPHOGLUCONATE ALDOLASE"/>
    <property type="match status" value="1"/>
</dbReference>
<dbReference type="AlphaFoldDB" id="A0A7S4L8M4"/>
<evidence type="ECO:0000256" key="1">
    <source>
        <dbReference type="ARBA" id="ARBA00004761"/>
    </source>
</evidence>
<dbReference type="Pfam" id="PF01081">
    <property type="entry name" value="Aldolase"/>
    <property type="match status" value="1"/>
</dbReference>
<dbReference type="Gene3D" id="3.20.20.70">
    <property type="entry name" value="Aldolase class I"/>
    <property type="match status" value="1"/>
</dbReference>
<dbReference type="SUPFAM" id="SSF51569">
    <property type="entry name" value="Aldolase"/>
    <property type="match status" value="1"/>
</dbReference>
<protein>
    <recommendedName>
        <fullName evidence="7">2-dehydro-3-deoxyphosphogluconate aldolase</fullName>
    </recommendedName>
</protein>
<dbReference type="PROSITE" id="PS00160">
    <property type="entry name" value="ALDOLASE_KDPG_KHG_2"/>
    <property type="match status" value="1"/>
</dbReference>
<evidence type="ECO:0000256" key="3">
    <source>
        <dbReference type="ARBA" id="ARBA00011233"/>
    </source>
</evidence>
<comment type="subunit">
    <text evidence="3">Homotrimer.</text>
</comment>